<name>A0ABV3EEA4_9ACTN</name>
<feature type="non-terminal residue" evidence="2">
    <location>
        <position position="1"/>
    </location>
</feature>
<evidence type="ECO:0000313" key="3">
    <source>
        <dbReference type="Proteomes" id="UP001551582"/>
    </source>
</evidence>
<gene>
    <name evidence="2" type="ORF">AB0D65_31935</name>
</gene>
<proteinExistence type="predicted"/>
<protein>
    <submittedName>
        <fullName evidence="2">Uncharacterized protein</fullName>
    </submittedName>
</protein>
<evidence type="ECO:0000313" key="2">
    <source>
        <dbReference type="EMBL" id="MEU9355486.1"/>
    </source>
</evidence>
<reference evidence="2 3" key="1">
    <citation type="submission" date="2024-06" db="EMBL/GenBank/DDBJ databases">
        <title>The Natural Products Discovery Center: Release of the First 8490 Sequenced Strains for Exploring Actinobacteria Biosynthetic Diversity.</title>
        <authorList>
            <person name="Kalkreuter E."/>
            <person name="Kautsar S.A."/>
            <person name="Yang D."/>
            <person name="Bader C.D."/>
            <person name="Teijaro C.N."/>
            <person name="Fluegel L."/>
            <person name="Davis C.M."/>
            <person name="Simpson J.R."/>
            <person name="Lauterbach L."/>
            <person name="Steele A.D."/>
            <person name="Gui C."/>
            <person name="Meng S."/>
            <person name="Li G."/>
            <person name="Viehrig K."/>
            <person name="Ye F."/>
            <person name="Su P."/>
            <person name="Kiefer A.F."/>
            <person name="Nichols A."/>
            <person name="Cepeda A.J."/>
            <person name="Yan W."/>
            <person name="Fan B."/>
            <person name="Jiang Y."/>
            <person name="Adhikari A."/>
            <person name="Zheng C.-J."/>
            <person name="Schuster L."/>
            <person name="Cowan T.M."/>
            <person name="Smanski M.J."/>
            <person name="Chevrette M.G."/>
            <person name="De Carvalho L.P.S."/>
            <person name="Shen B."/>
        </authorList>
    </citation>
    <scope>NUCLEOTIDE SEQUENCE [LARGE SCALE GENOMIC DNA]</scope>
    <source>
        <strain evidence="2 3">NPDC048274</strain>
    </source>
</reference>
<evidence type="ECO:0000256" key="1">
    <source>
        <dbReference type="SAM" id="MobiDB-lite"/>
    </source>
</evidence>
<accession>A0ABV3EEA4</accession>
<sequence>LLGECHLPRHGHAPGAPPRKTSPLTGFSDALYCTILGQLEQACNGNPAMLGISVGTMYALKGQAQILMAMQDGEALAVGPTFDYVAPENRG</sequence>
<keyword evidence="3" id="KW-1185">Reference proteome</keyword>
<comment type="caution">
    <text evidence="2">The sequence shown here is derived from an EMBL/GenBank/DDBJ whole genome shotgun (WGS) entry which is preliminary data.</text>
</comment>
<feature type="region of interest" description="Disordered" evidence="1">
    <location>
        <begin position="1"/>
        <end position="23"/>
    </location>
</feature>
<organism evidence="2 3">
    <name type="scientific">Streptomyces griseoloalbus</name>
    <dbReference type="NCBI Taxonomy" id="67303"/>
    <lineage>
        <taxon>Bacteria</taxon>
        <taxon>Bacillati</taxon>
        <taxon>Actinomycetota</taxon>
        <taxon>Actinomycetes</taxon>
        <taxon>Kitasatosporales</taxon>
        <taxon>Streptomycetaceae</taxon>
        <taxon>Streptomyces</taxon>
    </lineage>
</organism>
<dbReference type="Proteomes" id="UP001551582">
    <property type="component" value="Unassembled WGS sequence"/>
</dbReference>
<dbReference type="EMBL" id="JBEZLS010000030">
    <property type="protein sequence ID" value="MEU9355486.1"/>
    <property type="molecule type" value="Genomic_DNA"/>
</dbReference>